<keyword evidence="2" id="KW-1185">Reference proteome</keyword>
<evidence type="ECO:0000313" key="2">
    <source>
        <dbReference type="Proteomes" id="UP000198775"/>
    </source>
</evidence>
<protein>
    <submittedName>
        <fullName evidence="1">Uncharacterized protein</fullName>
    </submittedName>
</protein>
<name>A0A1H8W1H9_9EURY</name>
<dbReference type="Proteomes" id="UP000198775">
    <property type="component" value="Unassembled WGS sequence"/>
</dbReference>
<dbReference type="EMBL" id="FOCX01000046">
    <property type="protein sequence ID" value="SEP21455.1"/>
    <property type="molecule type" value="Genomic_DNA"/>
</dbReference>
<accession>A0A1H8W1H9</accession>
<reference evidence="2" key="1">
    <citation type="submission" date="2016-10" db="EMBL/GenBank/DDBJ databases">
        <authorList>
            <person name="Varghese N."/>
            <person name="Submissions S."/>
        </authorList>
    </citation>
    <scope>NUCLEOTIDE SEQUENCE [LARGE SCALE GENOMIC DNA]</scope>
    <source>
        <strain evidence="2">IBRC-M 10043</strain>
    </source>
</reference>
<dbReference type="AlphaFoldDB" id="A0A1H8W1H9"/>
<gene>
    <name evidence="1" type="ORF">SAMN05216388_10466</name>
</gene>
<evidence type="ECO:0000313" key="1">
    <source>
        <dbReference type="EMBL" id="SEP21455.1"/>
    </source>
</evidence>
<organism evidence="1 2">
    <name type="scientific">Halorientalis persicus</name>
    <dbReference type="NCBI Taxonomy" id="1367881"/>
    <lineage>
        <taxon>Archaea</taxon>
        <taxon>Methanobacteriati</taxon>
        <taxon>Methanobacteriota</taxon>
        <taxon>Stenosarchaea group</taxon>
        <taxon>Halobacteria</taxon>
        <taxon>Halobacteriales</taxon>
        <taxon>Haloarculaceae</taxon>
        <taxon>Halorientalis</taxon>
    </lineage>
</organism>
<proteinExistence type="predicted"/>
<sequence length="90" mass="9149">MDSPALLGRDARGVEQAHGVAGGPVAMVVDLADAFTWVADIVAPRGHGKAFLVDSDRVLGCQLAGRVPDAVAWKIPCAGTVGPSSGRARS</sequence>